<keyword evidence="3" id="KW-1185">Reference proteome</keyword>
<organism evidence="2 3">
    <name type="scientific">Litchfieldia luteola</name>
    <dbReference type="NCBI Taxonomy" id="682179"/>
    <lineage>
        <taxon>Bacteria</taxon>
        <taxon>Bacillati</taxon>
        <taxon>Bacillota</taxon>
        <taxon>Bacilli</taxon>
        <taxon>Bacillales</taxon>
        <taxon>Bacillaceae</taxon>
        <taxon>Litchfieldia</taxon>
    </lineage>
</organism>
<evidence type="ECO:0000259" key="1">
    <source>
        <dbReference type="PROSITE" id="PS50887"/>
    </source>
</evidence>
<dbReference type="PROSITE" id="PS50887">
    <property type="entry name" value="GGDEF"/>
    <property type="match status" value="1"/>
</dbReference>
<protein>
    <submittedName>
        <fullName evidence="2">Diguanylate cyclase</fullName>
    </submittedName>
</protein>
<dbReference type="SMART" id="SM00267">
    <property type="entry name" value="GGDEF"/>
    <property type="match status" value="1"/>
</dbReference>
<accession>A0ABR9QKZ2</accession>
<dbReference type="CDD" id="cd01949">
    <property type="entry name" value="GGDEF"/>
    <property type="match status" value="1"/>
</dbReference>
<dbReference type="InterPro" id="IPR050469">
    <property type="entry name" value="Diguanylate_Cyclase"/>
</dbReference>
<dbReference type="EMBL" id="JADCLJ010000021">
    <property type="protein sequence ID" value="MBE4909170.1"/>
    <property type="molecule type" value="Genomic_DNA"/>
</dbReference>
<dbReference type="SUPFAM" id="SSF55073">
    <property type="entry name" value="Nucleotide cyclase"/>
    <property type="match status" value="1"/>
</dbReference>
<evidence type="ECO:0000313" key="2">
    <source>
        <dbReference type="EMBL" id="MBE4909170.1"/>
    </source>
</evidence>
<dbReference type="Gene3D" id="3.30.70.270">
    <property type="match status" value="1"/>
</dbReference>
<dbReference type="InterPro" id="IPR029787">
    <property type="entry name" value="Nucleotide_cyclase"/>
</dbReference>
<dbReference type="InterPro" id="IPR011990">
    <property type="entry name" value="TPR-like_helical_dom_sf"/>
</dbReference>
<proteinExistence type="predicted"/>
<gene>
    <name evidence="2" type="ORF">IMZ08_13975</name>
</gene>
<sequence length="833" mass="97942">MHDKKIKGIVQNGEISARNEEATQEKSTLAYHLVEAKRYYRRDLFSTAKESMEKALAQYQKLVDREPPVSVQLLFGNVLERGGHLKQALTLFNEQFTKHNSIYALIRLGYISIDLRDLSLLKRYENAYLERLHSPSLTINQKLHLQVILGHYYSYTGRDTSLVHEMVQYHKANYVMLREKLKVVDYIRWVYNLHILLLLNNSPWGERAQLIYEAESLAEQNNQTSLLMNIYNLMGIGLLEENVNKAKDCMIKSRELAIALGSKQQEMASTSNLFMFYQYLGDTHHALELADKAKALGEDIDSNFNEINLVKLYYLIEDYPQALKLIRELKPKVRSNNLAMARVDALVFQYKIILRKNDEKKAKRIWPFFEKMCEKHKDEVNLLLLQCQYYASIKEYDKTLSIARKCLEEKNLSVECRIEFSMTLLESLIKTGQKESFVKYVQSFEDLVYNKGYFGYLSYVYYYKALFYLENKLYIQARVYFIRANSYFTKVKNLLKQQEIDCTIETIDKLLLEIPANKQLEMMNLLTNNEIMFESIRLVHSAKNLEDVCKYITKVFYENMKFEDVYFHFIFDKIRTKTLHVNDKLQNEEVTDDKVEAALRKVHQELRVCYFELGNTYYHGFPILSNEKEVVSIVLIKNQSILSEESFYYLEQFLHFISPKIENVIFNQLVHIDVLTNLYNRNFFIKRLEEEFQKTADYRNDLSFIMIDIDNFSYVNNQFGHVEGDRILEKVARTIQQSVRSGDIVGRYGGEELIVILPNTYSEIAKGVAHRILKEIRKIYINDTYQITASIGVSSVDKNTTLTFQELIERADLAERFAKKHGKNCVHCYWEVS</sequence>
<dbReference type="NCBIfam" id="TIGR00254">
    <property type="entry name" value="GGDEF"/>
    <property type="match status" value="1"/>
</dbReference>
<dbReference type="Gene3D" id="1.25.40.10">
    <property type="entry name" value="Tetratricopeptide repeat domain"/>
    <property type="match status" value="1"/>
</dbReference>
<name>A0ABR9QKZ2_9BACI</name>
<dbReference type="Pfam" id="PF00990">
    <property type="entry name" value="GGDEF"/>
    <property type="match status" value="1"/>
</dbReference>
<dbReference type="InterPro" id="IPR000160">
    <property type="entry name" value="GGDEF_dom"/>
</dbReference>
<dbReference type="PANTHER" id="PTHR45138:SF9">
    <property type="entry name" value="DIGUANYLATE CYCLASE DGCM-RELATED"/>
    <property type="match status" value="1"/>
</dbReference>
<feature type="domain" description="GGDEF" evidence="1">
    <location>
        <begin position="700"/>
        <end position="831"/>
    </location>
</feature>
<reference evidence="2 3" key="1">
    <citation type="submission" date="2020-10" db="EMBL/GenBank/DDBJ databases">
        <title>Bacillus sp. HD4P25, an endophyte from a halophyte.</title>
        <authorList>
            <person name="Sun J.-Q."/>
        </authorList>
    </citation>
    <scope>NUCLEOTIDE SEQUENCE [LARGE SCALE GENOMIC DNA]</scope>
    <source>
        <strain evidence="2 3">YIM 93174</strain>
    </source>
</reference>
<dbReference type="Proteomes" id="UP001516662">
    <property type="component" value="Unassembled WGS sequence"/>
</dbReference>
<dbReference type="RefSeq" id="WP_193537533.1">
    <property type="nucleotide sequence ID" value="NZ_JADCLJ010000021.1"/>
</dbReference>
<evidence type="ECO:0000313" key="3">
    <source>
        <dbReference type="Proteomes" id="UP001516662"/>
    </source>
</evidence>
<dbReference type="PANTHER" id="PTHR45138">
    <property type="entry name" value="REGULATORY COMPONENTS OF SENSORY TRANSDUCTION SYSTEM"/>
    <property type="match status" value="1"/>
</dbReference>
<dbReference type="InterPro" id="IPR043128">
    <property type="entry name" value="Rev_trsase/Diguanyl_cyclase"/>
</dbReference>
<dbReference type="SUPFAM" id="SSF48452">
    <property type="entry name" value="TPR-like"/>
    <property type="match status" value="1"/>
</dbReference>
<comment type="caution">
    <text evidence="2">The sequence shown here is derived from an EMBL/GenBank/DDBJ whole genome shotgun (WGS) entry which is preliminary data.</text>
</comment>